<evidence type="ECO:0000313" key="2">
    <source>
        <dbReference type="Proteomes" id="UP000002043"/>
    </source>
</evidence>
<evidence type="ECO:0000313" key="1">
    <source>
        <dbReference type="EMBL" id="ADC88948.1"/>
    </source>
</evidence>
<dbReference type="STRING" id="638303.Thal_0313"/>
<protein>
    <submittedName>
        <fullName evidence="1">Uncharacterized protein</fullName>
    </submittedName>
</protein>
<dbReference type="AlphaFoldDB" id="D3SP61"/>
<reference evidence="2" key="1">
    <citation type="journal article" date="2010" name="Stand. Genomic Sci.">
        <title>Complete genome sequence of Thermocrinis albus type strain (HI 11/12T).</title>
        <authorList>
            <person name="Wirth R."/>
            <person name="Sikorski J."/>
            <person name="Brambilla E."/>
            <person name="Misra M."/>
            <person name="Lapidus A."/>
            <person name="Copeland A."/>
            <person name="Nolan M."/>
            <person name="Lucas S."/>
            <person name="Chen F."/>
            <person name="Tice H."/>
            <person name="Cheng J.F."/>
            <person name="Han C."/>
            <person name="Detter J.C."/>
            <person name="Tapia R."/>
            <person name="Bruce D."/>
            <person name="Goodwin L."/>
            <person name="Pitluck S."/>
            <person name="Pati A."/>
            <person name="Anderson I."/>
            <person name="Ivanova N."/>
            <person name="Mavromatis K."/>
            <person name="Mikhailova N."/>
            <person name="Chen A."/>
            <person name="Palaniappan K."/>
            <person name="Bilek Y."/>
            <person name="Hader T."/>
            <person name="Land M."/>
            <person name="Hauser L."/>
            <person name="Chang Y.J."/>
            <person name="Jeffries C.D."/>
            <person name="Tindall B.J."/>
            <person name="Rohde M."/>
            <person name="Goker M."/>
            <person name="Bristow J."/>
            <person name="Eisen J.A."/>
            <person name="Markowitz V."/>
            <person name="Hugenholtz P."/>
            <person name="Kyrpides N.C."/>
            <person name="Klenk H.P."/>
        </authorList>
    </citation>
    <scope>NUCLEOTIDE SEQUENCE [LARGE SCALE GENOMIC DNA]</scope>
    <source>
        <strain evidence="2">DSM 14484 / JCM 11386 / HI 11/12</strain>
    </source>
</reference>
<sequence length="42" mass="5002">MYTQPKNKDGKKVRAEKRLNLTLRWAKAKMKDARMLPSWGVR</sequence>
<accession>D3SP61</accession>
<proteinExistence type="predicted"/>
<dbReference type="Proteomes" id="UP000002043">
    <property type="component" value="Chromosome"/>
</dbReference>
<organism evidence="1 2">
    <name type="scientific">Thermocrinis albus (strain DSM 14484 / JCM 11386 / HI 11/12)</name>
    <dbReference type="NCBI Taxonomy" id="638303"/>
    <lineage>
        <taxon>Bacteria</taxon>
        <taxon>Pseudomonadati</taxon>
        <taxon>Aquificota</taxon>
        <taxon>Aquificia</taxon>
        <taxon>Aquificales</taxon>
        <taxon>Aquificaceae</taxon>
        <taxon>Thermocrinis</taxon>
    </lineage>
</organism>
<dbReference type="HOGENOM" id="CLU_3259072_0_0_0"/>
<keyword evidence="2" id="KW-1185">Reference proteome</keyword>
<dbReference type="KEGG" id="tal:Thal_0313"/>
<name>D3SP61_THEAH</name>
<gene>
    <name evidence="1" type="ordered locus">Thal_0313</name>
</gene>
<dbReference type="EMBL" id="CP001931">
    <property type="protein sequence ID" value="ADC88948.1"/>
    <property type="molecule type" value="Genomic_DNA"/>
</dbReference>